<keyword evidence="6" id="KW-0325">Glycoprotein</keyword>
<dbReference type="GO" id="GO:0016020">
    <property type="term" value="C:membrane"/>
    <property type="evidence" value="ECO:0007669"/>
    <property type="project" value="UniProtKB-SubCell"/>
</dbReference>
<keyword evidence="5" id="KW-0472">Membrane</keyword>
<proteinExistence type="inferred from homology"/>
<evidence type="ECO:0000256" key="3">
    <source>
        <dbReference type="ARBA" id="ARBA00022729"/>
    </source>
</evidence>
<evidence type="ECO:0000256" key="6">
    <source>
        <dbReference type="ARBA" id="ARBA00023180"/>
    </source>
</evidence>
<keyword evidence="3" id="KW-0732">Signal</keyword>
<dbReference type="GeneTree" id="ENSGT00950000182957"/>
<dbReference type="AlphaFoldDB" id="A0A3Q3ECN7"/>
<dbReference type="InterPro" id="IPR010335">
    <property type="entry name" value="Mesothelin"/>
</dbReference>
<dbReference type="PANTHER" id="PTHR23412">
    <property type="entry name" value="STEREOCILIN RELATED"/>
    <property type="match status" value="1"/>
</dbReference>
<reference evidence="7" key="1">
    <citation type="submission" date="2025-08" db="UniProtKB">
        <authorList>
            <consortium name="Ensembl"/>
        </authorList>
    </citation>
    <scope>IDENTIFICATION</scope>
</reference>
<keyword evidence="8" id="KW-1185">Reference proteome</keyword>
<accession>A0A3Q3ECN7</accession>
<dbReference type="PANTHER" id="PTHR23412:SF6">
    <property type="entry name" value="MESOTHELIN"/>
    <property type="match status" value="1"/>
</dbReference>
<comment type="subcellular location">
    <subcellularLocation>
        <location evidence="1">Membrane</location>
    </subcellularLocation>
</comment>
<protein>
    <submittedName>
        <fullName evidence="7">Uncharacterized protein</fullName>
    </submittedName>
</protein>
<evidence type="ECO:0000256" key="5">
    <source>
        <dbReference type="ARBA" id="ARBA00023136"/>
    </source>
</evidence>
<dbReference type="GO" id="GO:0007160">
    <property type="term" value="P:cell-matrix adhesion"/>
    <property type="evidence" value="ECO:0007669"/>
    <property type="project" value="TreeGrafter"/>
</dbReference>
<evidence type="ECO:0000256" key="4">
    <source>
        <dbReference type="ARBA" id="ARBA00022889"/>
    </source>
</evidence>
<evidence type="ECO:0000256" key="1">
    <source>
        <dbReference type="ARBA" id="ARBA00004370"/>
    </source>
</evidence>
<evidence type="ECO:0000313" key="7">
    <source>
        <dbReference type="Ensembl" id="ENSHCOP00000028367.1"/>
    </source>
</evidence>
<name>A0A3Q3ECN7_HIPCM</name>
<dbReference type="Proteomes" id="UP000264820">
    <property type="component" value="Unplaced"/>
</dbReference>
<comment type="similarity">
    <text evidence="2">Belongs to the mesothelin family.</text>
</comment>
<sequence length="497" mass="55175">DDLATEIPGSLLLGVSSTEKVLAKLNKKKWKRKQVGTLDKTFRNTYDCTLSSSVLQGFTCSSVRTFQKSQVKKLIRACRRKGRNKVKLAETQLTCMYNHIKDESDATSFELYPHDMLLYYNYSLVPQDSCRSYFEELAEADFSVFSSVLSSVPTVLFENAKSCLGITNQSLSENDISVLGNMCCTLDGVYISNSDASILGKLQNCAELSEGQVTAVEALLESGNTTYGISELQFIPKYMETKRSFLEDFLKLLKENGVDKQKRKSLKKEIRKSIRNKVKRSLENECTVGSITQVTISDEVFPFDYFDVNQFNCCLNATIVRDNLGSITEKVDQDEYLKIVIPADQVELLGQASRQATSGDINLWNVTLVDTLSSLMDSSNGPWNSSLQIITKYLSHDGNTLGSTELNVIGGDNLCSLDANVLQSILAQSLRNASVLNVSICTPAKKQALFVIALKAFGGTTRSNVSIAEYQFMEPYLGRPTPTMLPKLLSLLKQFSP</sequence>
<dbReference type="OMA" id="NMWNITQ"/>
<evidence type="ECO:0000313" key="8">
    <source>
        <dbReference type="Proteomes" id="UP000264820"/>
    </source>
</evidence>
<dbReference type="Ensembl" id="ENSHCOT00000028782.1">
    <property type="protein sequence ID" value="ENSHCOP00000028367.1"/>
    <property type="gene ID" value="ENSHCOG00000021034.1"/>
</dbReference>
<keyword evidence="4" id="KW-0130">Cell adhesion</keyword>
<reference evidence="7" key="2">
    <citation type="submission" date="2025-09" db="UniProtKB">
        <authorList>
            <consortium name="Ensembl"/>
        </authorList>
    </citation>
    <scope>IDENTIFICATION</scope>
</reference>
<dbReference type="GO" id="GO:0009986">
    <property type="term" value="C:cell surface"/>
    <property type="evidence" value="ECO:0007669"/>
    <property type="project" value="TreeGrafter"/>
</dbReference>
<organism evidence="7 8">
    <name type="scientific">Hippocampus comes</name>
    <name type="common">Tiger tail seahorse</name>
    <dbReference type="NCBI Taxonomy" id="109280"/>
    <lineage>
        <taxon>Eukaryota</taxon>
        <taxon>Metazoa</taxon>
        <taxon>Chordata</taxon>
        <taxon>Craniata</taxon>
        <taxon>Vertebrata</taxon>
        <taxon>Euteleostomi</taxon>
        <taxon>Actinopterygii</taxon>
        <taxon>Neopterygii</taxon>
        <taxon>Teleostei</taxon>
        <taxon>Neoteleostei</taxon>
        <taxon>Acanthomorphata</taxon>
        <taxon>Syngnathiaria</taxon>
        <taxon>Syngnathiformes</taxon>
        <taxon>Syngnathoidei</taxon>
        <taxon>Syngnathidae</taxon>
        <taxon>Hippocampus</taxon>
    </lineage>
</organism>
<dbReference type="Pfam" id="PF06060">
    <property type="entry name" value="Mesothelin"/>
    <property type="match status" value="1"/>
</dbReference>
<evidence type="ECO:0000256" key="2">
    <source>
        <dbReference type="ARBA" id="ARBA00011016"/>
    </source>
</evidence>
<dbReference type="InterPro" id="IPR026664">
    <property type="entry name" value="Stereocilin-rel"/>
</dbReference>